<keyword evidence="2" id="KW-1185">Reference proteome</keyword>
<dbReference type="Proteomes" id="UP000588098">
    <property type="component" value="Unassembled WGS sequence"/>
</dbReference>
<name>A0A7W9Q6L9_9ACTN</name>
<evidence type="ECO:0000313" key="2">
    <source>
        <dbReference type="Proteomes" id="UP000588098"/>
    </source>
</evidence>
<dbReference type="EMBL" id="JACHJL010000003">
    <property type="protein sequence ID" value="MBB5934595.1"/>
    <property type="molecule type" value="Genomic_DNA"/>
</dbReference>
<reference evidence="1 2" key="1">
    <citation type="submission" date="2020-08" db="EMBL/GenBank/DDBJ databases">
        <title>Genomic Encyclopedia of Type Strains, Phase III (KMG-III): the genomes of soil and plant-associated and newly described type strains.</title>
        <authorList>
            <person name="Whitman W."/>
        </authorList>
    </citation>
    <scope>NUCLEOTIDE SEQUENCE [LARGE SCALE GENOMIC DNA]</scope>
    <source>
        <strain evidence="1 2">CECT 8305</strain>
    </source>
</reference>
<accession>A0A7W9Q6L9</accession>
<dbReference type="AlphaFoldDB" id="A0A7W9Q6L9"/>
<gene>
    <name evidence="1" type="ORF">FHS42_001642</name>
</gene>
<organism evidence="1 2">
    <name type="scientific">Streptomyces zagrosensis</name>
    <dbReference type="NCBI Taxonomy" id="1042984"/>
    <lineage>
        <taxon>Bacteria</taxon>
        <taxon>Bacillati</taxon>
        <taxon>Actinomycetota</taxon>
        <taxon>Actinomycetes</taxon>
        <taxon>Kitasatosporales</taxon>
        <taxon>Streptomycetaceae</taxon>
        <taxon>Streptomyces</taxon>
    </lineage>
</organism>
<dbReference type="RefSeq" id="WP_184570208.1">
    <property type="nucleotide sequence ID" value="NZ_JACHJL010000003.1"/>
</dbReference>
<protein>
    <submittedName>
        <fullName evidence="1">Uncharacterized protein</fullName>
    </submittedName>
</protein>
<comment type="caution">
    <text evidence="1">The sequence shown here is derived from an EMBL/GenBank/DDBJ whole genome shotgun (WGS) entry which is preliminary data.</text>
</comment>
<sequence length="56" mass="6636">MSMKIYRKRPGEDAPRDCRATVVTINSDDVDAQWLDDQYPFRWPECRCPDCRREGS</sequence>
<proteinExistence type="predicted"/>
<evidence type="ECO:0000313" key="1">
    <source>
        <dbReference type="EMBL" id="MBB5934595.1"/>
    </source>
</evidence>